<comment type="catalytic activity">
    <reaction evidence="9">
        <text>(R)-pantoate + NADP(+) = 2-dehydropantoate + NADPH + H(+)</text>
        <dbReference type="Rhea" id="RHEA:16233"/>
        <dbReference type="ChEBI" id="CHEBI:11561"/>
        <dbReference type="ChEBI" id="CHEBI:15378"/>
        <dbReference type="ChEBI" id="CHEBI:15980"/>
        <dbReference type="ChEBI" id="CHEBI:57783"/>
        <dbReference type="ChEBI" id="CHEBI:58349"/>
        <dbReference type="EC" id="1.1.1.169"/>
    </reaction>
</comment>
<dbReference type="Gene3D" id="1.10.1040.10">
    <property type="entry name" value="N-(1-d-carboxylethyl)-l-norvaline Dehydrogenase, domain 2"/>
    <property type="match status" value="1"/>
</dbReference>
<comment type="pathway">
    <text evidence="1">Cofactor biosynthesis; (R)-pantothenate biosynthesis; (R)-pantoate from 3-methyl-2-oxobutanoate: step 2/2.</text>
</comment>
<dbReference type="RefSeq" id="WP_138547085.1">
    <property type="nucleotide sequence ID" value="NZ_PNCG01000001.1"/>
</dbReference>
<dbReference type="GO" id="GO:0005737">
    <property type="term" value="C:cytoplasm"/>
    <property type="evidence" value="ECO:0007669"/>
    <property type="project" value="TreeGrafter"/>
</dbReference>
<dbReference type="PANTHER" id="PTHR43765:SF2">
    <property type="entry name" value="2-DEHYDROPANTOATE 2-REDUCTASE"/>
    <property type="match status" value="1"/>
</dbReference>
<gene>
    <name evidence="12" type="ORF">CWC05_00870</name>
</gene>
<dbReference type="SUPFAM" id="SSF51735">
    <property type="entry name" value="NAD(P)-binding Rossmann-fold domains"/>
    <property type="match status" value="1"/>
</dbReference>
<dbReference type="GO" id="GO:0050661">
    <property type="term" value="F:NADP binding"/>
    <property type="evidence" value="ECO:0007669"/>
    <property type="project" value="TreeGrafter"/>
</dbReference>
<keyword evidence="5" id="KW-0566">Pantothenate biosynthesis</keyword>
<dbReference type="SUPFAM" id="SSF48179">
    <property type="entry name" value="6-phosphogluconate dehydrogenase C-terminal domain-like"/>
    <property type="match status" value="1"/>
</dbReference>
<evidence type="ECO:0000256" key="6">
    <source>
        <dbReference type="ARBA" id="ARBA00022857"/>
    </source>
</evidence>
<evidence type="ECO:0000313" key="13">
    <source>
        <dbReference type="Proteomes" id="UP000305874"/>
    </source>
</evidence>
<evidence type="ECO:0000256" key="1">
    <source>
        <dbReference type="ARBA" id="ARBA00004994"/>
    </source>
</evidence>
<dbReference type="InterPro" id="IPR008927">
    <property type="entry name" value="6-PGluconate_DH-like_C_sf"/>
</dbReference>
<evidence type="ECO:0000256" key="4">
    <source>
        <dbReference type="ARBA" id="ARBA00019465"/>
    </source>
</evidence>
<comment type="similarity">
    <text evidence="2">Belongs to the ketopantoate reductase family.</text>
</comment>
<dbReference type="EC" id="1.1.1.169" evidence="3"/>
<keyword evidence="6" id="KW-0521">NADP</keyword>
<keyword evidence="7" id="KW-0560">Oxidoreductase</keyword>
<evidence type="ECO:0000256" key="9">
    <source>
        <dbReference type="ARBA" id="ARBA00048793"/>
    </source>
</evidence>
<dbReference type="InterPro" id="IPR013752">
    <property type="entry name" value="KPA_reductase"/>
</dbReference>
<accession>A0A5S3ZB61</accession>
<dbReference type="InterPro" id="IPR013328">
    <property type="entry name" value="6PGD_dom2"/>
</dbReference>
<feature type="domain" description="Ketopantoate reductase C-terminal" evidence="11">
    <location>
        <begin position="178"/>
        <end position="297"/>
    </location>
</feature>
<name>A0A5S3ZB61_9GAMM</name>
<feature type="domain" description="Ketopantoate reductase N-terminal" evidence="10">
    <location>
        <begin position="14"/>
        <end position="152"/>
    </location>
</feature>
<dbReference type="GO" id="GO:0015940">
    <property type="term" value="P:pantothenate biosynthetic process"/>
    <property type="evidence" value="ECO:0007669"/>
    <property type="project" value="UniProtKB-UniPathway"/>
</dbReference>
<comment type="caution">
    <text evidence="12">The sequence shown here is derived from an EMBL/GenBank/DDBJ whole genome shotgun (WGS) entry which is preliminary data.</text>
</comment>
<dbReference type="InterPro" id="IPR013332">
    <property type="entry name" value="KPR_N"/>
</dbReference>
<dbReference type="PANTHER" id="PTHR43765">
    <property type="entry name" value="2-DEHYDROPANTOATE 2-REDUCTASE-RELATED"/>
    <property type="match status" value="1"/>
</dbReference>
<evidence type="ECO:0000256" key="5">
    <source>
        <dbReference type="ARBA" id="ARBA00022655"/>
    </source>
</evidence>
<evidence type="ECO:0000256" key="8">
    <source>
        <dbReference type="ARBA" id="ARBA00032024"/>
    </source>
</evidence>
<dbReference type="Gene3D" id="3.40.50.720">
    <property type="entry name" value="NAD(P)-binding Rossmann-like Domain"/>
    <property type="match status" value="1"/>
</dbReference>
<dbReference type="EMBL" id="PNCG01000001">
    <property type="protein sequence ID" value="TMP88937.1"/>
    <property type="molecule type" value="Genomic_DNA"/>
</dbReference>
<dbReference type="UniPathway" id="UPA00028">
    <property type="reaction ID" value="UER00004"/>
</dbReference>
<evidence type="ECO:0000256" key="2">
    <source>
        <dbReference type="ARBA" id="ARBA00007870"/>
    </source>
</evidence>
<dbReference type="Pfam" id="PF02558">
    <property type="entry name" value="ApbA"/>
    <property type="match status" value="1"/>
</dbReference>
<proteinExistence type="inferred from homology"/>
<dbReference type="InterPro" id="IPR036291">
    <property type="entry name" value="NAD(P)-bd_dom_sf"/>
</dbReference>
<protein>
    <recommendedName>
        <fullName evidence="4">2-dehydropantoate 2-reductase</fullName>
        <ecNumber evidence="3">1.1.1.169</ecNumber>
    </recommendedName>
    <alternativeName>
        <fullName evidence="8">Ketopantoate reductase</fullName>
    </alternativeName>
</protein>
<sequence>MAETARQGLAPTYLIGPGALGLTFAHLMGQHRPLKLLVKPSHPSTFYYCHGQQKSPVAATACLKPCEPITELWLFVKAHQLQAALAQWRPYLALDADIIISHNGMSDLAPLKQQLTPQQGLFFMLTQQAAYKADDKHVIHVSQGDSVIGAVNACAQQSFKAQLKQWQRLIPALTGSDDITHARWQKLLVNLAINPIATWYQLRNGDVAAPCYASDVFALLQEAIAVAKAQRVELSLPQSLDSAYQVMRLTAGNRCSMLQDKLLGRETEIAAMCGFIASSARQLGLSAPINELYYRRITGDKPSHC</sequence>
<dbReference type="GO" id="GO:0008677">
    <property type="term" value="F:2-dehydropantoate 2-reductase activity"/>
    <property type="evidence" value="ECO:0007669"/>
    <property type="project" value="UniProtKB-EC"/>
</dbReference>
<evidence type="ECO:0000256" key="3">
    <source>
        <dbReference type="ARBA" id="ARBA00013014"/>
    </source>
</evidence>
<evidence type="ECO:0000256" key="7">
    <source>
        <dbReference type="ARBA" id="ARBA00023002"/>
    </source>
</evidence>
<evidence type="ECO:0000259" key="11">
    <source>
        <dbReference type="Pfam" id="PF08546"/>
    </source>
</evidence>
<organism evidence="12 13">
    <name type="scientific">Pseudoalteromonas ruthenica</name>
    <dbReference type="NCBI Taxonomy" id="151081"/>
    <lineage>
        <taxon>Bacteria</taxon>
        <taxon>Pseudomonadati</taxon>
        <taxon>Pseudomonadota</taxon>
        <taxon>Gammaproteobacteria</taxon>
        <taxon>Alteromonadales</taxon>
        <taxon>Pseudoalteromonadaceae</taxon>
        <taxon>Pseudoalteromonas</taxon>
    </lineage>
</organism>
<dbReference type="InterPro" id="IPR050838">
    <property type="entry name" value="Ketopantoate_reductase"/>
</dbReference>
<dbReference type="AlphaFoldDB" id="A0A5S3ZB61"/>
<reference evidence="12 13" key="1">
    <citation type="submission" date="2017-12" db="EMBL/GenBank/DDBJ databases">
        <authorList>
            <person name="Paulsen S."/>
            <person name="Gram L.K."/>
        </authorList>
    </citation>
    <scope>NUCLEOTIDE SEQUENCE [LARGE SCALE GENOMIC DNA]</scope>
    <source>
        <strain evidence="12 13">S2897</strain>
    </source>
</reference>
<dbReference type="Proteomes" id="UP000305874">
    <property type="component" value="Unassembled WGS sequence"/>
</dbReference>
<reference evidence="13" key="2">
    <citation type="submission" date="2019-06" db="EMBL/GenBank/DDBJ databases">
        <title>Co-occurence of chitin degradation, pigmentation and bioactivity in marine Pseudoalteromonas.</title>
        <authorList>
            <person name="Sonnenschein E.C."/>
            <person name="Bech P.K."/>
        </authorList>
    </citation>
    <scope>NUCLEOTIDE SEQUENCE [LARGE SCALE GENOMIC DNA]</scope>
    <source>
        <strain evidence="13">S2897</strain>
    </source>
</reference>
<evidence type="ECO:0000313" key="12">
    <source>
        <dbReference type="EMBL" id="TMP88937.1"/>
    </source>
</evidence>
<dbReference type="Pfam" id="PF08546">
    <property type="entry name" value="ApbA_C"/>
    <property type="match status" value="1"/>
</dbReference>
<evidence type="ECO:0000259" key="10">
    <source>
        <dbReference type="Pfam" id="PF02558"/>
    </source>
</evidence>